<dbReference type="InterPro" id="IPR011234">
    <property type="entry name" value="Fumarylacetoacetase-like_C"/>
</dbReference>
<sequence>MGFRLVNVGGRAALVHDQSYVDLETLSAGTFGSDPMAALGRAEELSALAATLADHAPTGLLADAVLDAPVPRPRNCFAIGLNYQSHADESGMEVPAVPLTFTKFPSCIVGPNAAVELRSDAVDYEGELVVVIGTAGRDIAVTDAWKHVAGLTIGQDISDRPAQFAAAPPHFDLGKSFDTFGPMGPVLVSVDSFDNPDDLRITTLINGEVRQDDSTAMMIFNVPTLVSYLSRFTTLQPGDVIFTGTPDGIGMATGRFLADGDVITTTIEGIGTMTNACVRVSDYVKEAN</sequence>
<dbReference type="Gene3D" id="3.90.850.10">
    <property type="entry name" value="Fumarylacetoacetase-like, C-terminal domain"/>
    <property type="match status" value="1"/>
</dbReference>
<evidence type="ECO:0000313" key="4">
    <source>
        <dbReference type="EMBL" id="CAB4323782.1"/>
    </source>
</evidence>
<evidence type="ECO:0000256" key="1">
    <source>
        <dbReference type="ARBA" id="ARBA00010211"/>
    </source>
</evidence>
<keyword evidence="2" id="KW-0479">Metal-binding</keyword>
<dbReference type="InterPro" id="IPR036663">
    <property type="entry name" value="Fumarylacetoacetase_C_sf"/>
</dbReference>
<name>A0A6J5YJQ2_9ZZZZ</name>
<protein>
    <submittedName>
        <fullName evidence="4">Unannotated protein</fullName>
    </submittedName>
</protein>
<evidence type="ECO:0000259" key="3">
    <source>
        <dbReference type="Pfam" id="PF01557"/>
    </source>
</evidence>
<dbReference type="PANTHER" id="PTHR42796:SF4">
    <property type="entry name" value="FUMARYLACETOACETATE HYDROLASE DOMAIN-CONTAINING PROTEIN 2A"/>
    <property type="match status" value="1"/>
</dbReference>
<dbReference type="EMBL" id="CAEMXZ010000071">
    <property type="protein sequence ID" value="CAB4323782.1"/>
    <property type="molecule type" value="Genomic_DNA"/>
</dbReference>
<comment type="similarity">
    <text evidence="1">Belongs to the FAH family.</text>
</comment>
<gene>
    <name evidence="4" type="ORF">UFOPK1392_01542</name>
    <name evidence="5" type="ORF">UFOPK3733_02233</name>
</gene>
<dbReference type="GO" id="GO:0046872">
    <property type="term" value="F:metal ion binding"/>
    <property type="evidence" value="ECO:0007669"/>
    <property type="project" value="UniProtKB-KW"/>
</dbReference>
<feature type="domain" description="Fumarylacetoacetase-like C-terminal" evidence="3">
    <location>
        <begin position="76"/>
        <end position="276"/>
    </location>
</feature>
<dbReference type="SUPFAM" id="SSF56529">
    <property type="entry name" value="FAH"/>
    <property type="match status" value="1"/>
</dbReference>
<dbReference type="GO" id="GO:0016853">
    <property type="term" value="F:isomerase activity"/>
    <property type="evidence" value="ECO:0007669"/>
    <property type="project" value="UniProtKB-ARBA"/>
</dbReference>
<dbReference type="FunFam" id="3.90.850.10:FF:000002">
    <property type="entry name" value="2-hydroxyhepta-2,4-diene-1,7-dioate isomerase"/>
    <property type="match status" value="1"/>
</dbReference>
<evidence type="ECO:0000313" key="5">
    <source>
        <dbReference type="EMBL" id="CAB4957214.1"/>
    </source>
</evidence>
<evidence type="ECO:0000256" key="2">
    <source>
        <dbReference type="ARBA" id="ARBA00022723"/>
    </source>
</evidence>
<dbReference type="AlphaFoldDB" id="A0A6J5YJQ2"/>
<proteinExistence type="inferred from homology"/>
<dbReference type="Pfam" id="PF01557">
    <property type="entry name" value="FAA_hydrolase"/>
    <property type="match status" value="1"/>
</dbReference>
<dbReference type="EMBL" id="CAFBNC010000182">
    <property type="protein sequence ID" value="CAB4957214.1"/>
    <property type="molecule type" value="Genomic_DNA"/>
</dbReference>
<accession>A0A6J5YJQ2</accession>
<dbReference type="PANTHER" id="PTHR42796">
    <property type="entry name" value="FUMARYLACETOACETATE HYDROLASE DOMAIN-CONTAINING PROTEIN 2A-RELATED"/>
    <property type="match status" value="1"/>
</dbReference>
<dbReference type="InterPro" id="IPR051121">
    <property type="entry name" value="FAH"/>
</dbReference>
<dbReference type="GO" id="GO:0019752">
    <property type="term" value="P:carboxylic acid metabolic process"/>
    <property type="evidence" value="ECO:0007669"/>
    <property type="project" value="UniProtKB-ARBA"/>
</dbReference>
<organism evidence="4">
    <name type="scientific">freshwater metagenome</name>
    <dbReference type="NCBI Taxonomy" id="449393"/>
    <lineage>
        <taxon>unclassified sequences</taxon>
        <taxon>metagenomes</taxon>
        <taxon>ecological metagenomes</taxon>
    </lineage>
</organism>
<reference evidence="4" key="1">
    <citation type="submission" date="2020-05" db="EMBL/GenBank/DDBJ databases">
        <authorList>
            <person name="Chiriac C."/>
            <person name="Salcher M."/>
            <person name="Ghai R."/>
            <person name="Kavagutti S V."/>
        </authorList>
    </citation>
    <scope>NUCLEOTIDE SEQUENCE</scope>
</reference>